<comment type="subcellular location">
    <subcellularLocation>
        <location evidence="1">Cell membrane</location>
        <topology evidence="1">Multi-pass membrane protein</topology>
    </subcellularLocation>
</comment>
<evidence type="ECO:0000256" key="6">
    <source>
        <dbReference type="SAM" id="Phobius"/>
    </source>
</evidence>
<keyword evidence="4 6" id="KW-1133">Transmembrane helix</keyword>
<feature type="transmembrane region" description="Helical" evidence="6">
    <location>
        <begin position="243"/>
        <end position="262"/>
    </location>
</feature>
<keyword evidence="3 6" id="KW-0812">Transmembrane</keyword>
<feature type="transmembrane region" description="Helical" evidence="6">
    <location>
        <begin position="130"/>
        <end position="154"/>
    </location>
</feature>
<dbReference type="InterPro" id="IPR011701">
    <property type="entry name" value="MFS"/>
</dbReference>
<protein>
    <submittedName>
        <fullName evidence="8">MFS transporter</fullName>
    </submittedName>
</protein>
<gene>
    <name evidence="8" type="ORF">ACFR9U_08050</name>
</gene>
<dbReference type="Gene3D" id="1.20.1250.20">
    <property type="entry name" value="MFS general substrate transporter like domains"/>
    <property type="match status" value="1"/>
</dbReference>
<proteinExistence type="predicted"/>
<comment type="caution">
    <text evidence="8">The sequence shown here is derived from an EMBL/GenBank/DDBJ whole genome shotgun (WGS) entry which is preliminary data.</text>
</comment>
<feature type="domain" description="Major facilitator superfamily (MFS) profile" evidence="7">
    <location>
        <begin position="6"/>
        <end position="386"/>
    </location>
</feature>
<dbReference type="RefSeq" id="WP_247375725.1">
    <property type="nucleotide sequence ID" value="NZ_JALLGV010000001.1"/>
</dbReference>
<dbReference type="SUPFAM" id="SSF103473">
    <property type="entry name" value="MFS general substrate transporter"/>
    <property type="match status" value="1"/>
</dbReference>
<dbReference type="InterPro" id="IPR020846">
    <property type="entry name" value="MFS_dom"/>
</dbReference>
<dbReference type="GO" id="GO:0005886">
    <property type="term" value="C:plasma membrane"/>
    <property type="evidence" value="ECO:0007669"/>
    <property type="project" value="UniProtKB-SubCell"/>
</dbReference>
<accession>A0ABD6CCK2</accession>
<feature type="transmembrane region" description="Helical" evidence="6">
    <location>
        <begin position="96"/>
        <end position="118"/>
    </location>
</feature>
<feature type="transmembrane region" description="Helical" evidence="6">
    <location>
        <begin position="295"/>
        <end position="318"/>
    </location>
</feature>
<evidence type="ECO:0000256" key="1">
    <source>
        <dbReference type="ARBA" id="ARBA00004651"/>
    </source>
</evidence>
<dbReference type="PANTHER" id="PTHR43124">
    <property type="entry name" value="PURINE EFFLUX PUMP PBUE"/>
    <property type="match status" value="1"/>
</dbReference>
<evidence type="ECO:0000256" key="2">
    <source>
        <dbReference type="ARBA" id="ARBA00022475"/>
    </source>
</evidence>
<feature type="transmembrane region" description="Helical" evidence="6">
    <location>
        <begin position="160"/>
        <end position="178"/>
    </location>
</feature>
<name>A0ABD6CCK2_9EURY</name>
<dbReference type="InterPro" id="IPR050189">
    <property type="entry name" value="MFS_Efflux_Transporters"/>
</dbReference>
<dbReference type="Proteomes" id="UP001597119">
    <property type="component" value="Unassembled WGS sequence"/>
</dbReference>
<evidence type="ECO:0000259" key="7">
    <source>
        <dbReference type="PROSITE" id="PS50850"/>
    </source>
</evidence>
<sequence>MARREVFGSLCSLVFLVNLGRVVFAPLLEPLRTAFGASGTTLGLLATLAWLGSALPRIPTGYLLTHVPRQYVVLATGGVLTAAALFTAAAPSIPALMLGAFLMGMASGAYFIAANPLVTELYPERVGRALGIHGMASQLAAAGAPLLVTAALLVGDWRTTFQGIAVVAALATAGFVLASRQTDLPNAGVHDRDLLGAVRQQYPIVLAGVAILGFAGFVWNGLFNFYVTYLTTTKAVSGTMARNLLTVVFAAGVPAFFVSGHLADRLPLVSYLFAVLVGFGGAVLLVTVSSGLVTLALVSALLGYVVHSLFPAVDTLLLGSLPDRHRASAYAAYSGSMMIVQATGSSAVGALTDAGLAFDFVFRALVAALFCLVAVLVVVHRLGRFPTGARA</sequence>
<keyword evidence="5 6" id="KW-0472">Membrane</keyword>
<keyword evidence="9" id="KW-1185">Reference proteome</keyword>
<evidence type="ECO:0000256" key="4">
    <source>
        <dbReference type="ARBA" id="ARBA00022989"/>
    </source>
</evidence>
<evidence type="ECO:0000313" key="8">
    <source>
        <dbReference type="EMBL" id="MFD1586932.1"/>
    </source>
</evidence>
<dbReference type="AlphaFoldDB" id="A0ABD6CCK2"/>
<feature type="transmembrane region" description="Helical" evidence="6">
    <location>
        <begin position="269"/>
        <end position="289"/>
    </location>
</feature>
<feature type="transmembrane region" description="Helical" evidence="6">
    <location>
        <begin position="202"/>
        <end position="223"/>
    </location>
</feature>
<dbReference type="PANTHER" id="PTHR43124:SF3">
    <property type="entry name" value="CHLORAMPHENICOL EFFLUX PUMP RV0191"/>
    <property type="match status" value="1"/>
</dbReference>
<feature type="transmembrane region" description="Helical" evidence="6">
    <location>
        <begin position="360"/>
        <end position="379"/>
    </location>
</feature>
<keyword evidence="2" id="KW-1003">Cell membrane</keyword>
<evidence type="ECO:0000313" key="9">
    <source>
        <dbReference type="Proteomes" id="UP001597119"/>
    </source>
</evidence>
<dbReference type="PROSITE" id="PS50850">
    <property type="entry name" value="MFS"/>
    <property type="match status" value="1"/>
</dbReference>
<feature type="transmembrane region" description="Helical" evidence="6">
    <location>
        <begin position="71"/>
        <end position="90"/>
    </location>
</feature>
<dbReference type="InterPro" id="IPR036259">
    <property type="entry name" value="MFS_trans_sf"/>
</dbReference>
<organism evidence="8 9">
    <name type="scientific">Halorientalis brevis</name>
    <dbReference type="NCBI Taxonomy" id="1126241"/>
    <lineage>
        <taxon>Archaea</taxon>
        <taxon>Methanobacteriati</taxon>
        <taxon>Methanobacteriota</taxon>
        <taxon>Stenosarchaea group</taxon>
        <taxon>Halobacteria</taxon>
        <taxon>Halobacteriales</taxon>
        <taxon>Haloarculaceae</taxon>
        <taxon>Halorientalis</taxon>
    </lineage>
</organism>
<dbReference type="EMBL" id="JBHUDJ010000003">
    <property type="protein sequence ID" value="MFD1586932.1"/>
    <property type="molecule type" value="Genomic_DNA"/>
</dbReference>
<feature type="transmembrane region" description="Helical" evidence="6">
    <location>
        <begin position="330"/>
        <end position="348"/>
    </location>
</feature>
<evidence type="ECO:0000256" key="3">
    <source>
        <dbReference type="ARBA" id="ARBA00022692"/>
    </source>
</evidence>
<evidence type="ECO:0000256" key="5">
    <source>
        <dbReference type="ARBA" id="ARBA00023136"/>
    </source>
</evidence>
<reference evidence="8 9" key="1">
    <citation type="journal article" date="2019" name="Int. J. Syst. Evol. Microbiol.">
        <title>The Global Catalogue of Microorganisms (GCM) 10K type strain sequencing project: providing services to taxonomists for standard genome sequencing and annotation.</title>
        <authorList>
            <consortium name="The Broad Institute Genomics Platform"/>
            <consortium name="The Broad Institute Genome Sequencing Center for Infectious Disease"/>
            <person name="Wu L."/>
            <person name="Ma J."/>
        </authorList>
    </citation>
    <scope>NUCLEOTIDE SEQUENCE [LARGE SCALE GENOMIC DNA]</scope>
    <source>
        <strain evidence="8 9">CGMCC 1.12125</strain>
    </source>
</reference>
<dbReference type="Pfam" id="PF07690">
    <property type="entry name" value="MFS_1"/>
    <property type="match status" value="1"/>
</dbReference>